<dbReference type="PANTHER" id="PTHR30616:SF2">
    <property type="entry name" value="PURINE NUCLEOSIDE PHOSPHORYLASE LACC1"/>
    <property type="match status" value="1"/>
</dbReference>
<evidence type="ECO:0000256" key="4">
    <source>
        <dbReference type="ARBA" id="ARBA00022679"/>
    </source>
</evidence>
<comment type="similarity">
    <text evidence="3">Belongs to the purine nucleoside phosphorylase YfiH/LACC1 family.</text>
</comment>
<evidence type="ECO:0000256" key="3">
    <source>
        <dbReference type="ARBA" id="ARBA00007353"/>
    </source>
</evidence>
<proteinExistence type="inferred from homology"/>
<evidence type="ECO:0000256" key="5">
    <source>
        <dbReference type="ARBA" id="ARBA00022723"/>
    </source>
</evidence>
<evidence type="ECO:0000256" key="7">
    <source>
        <dbReference type="ARBA" id="ARBA00022833"/>
    </source>
</evidence>
<dbReference type="InterPro" id="IPR011324">
    <property type="entry name" value="Cytotoxic_necrot_fac-like_cat"/>
</dbReference>
<name>A0ABS2LBB4_9CELL</name>
<dbReference type="PANTHER" id="PTHR30616">
    <property type="entry name" value="UNCHARACTERIZED PROTEIN YFIH"/>
    <property type="match status" value="1"/>
</dbReference>
<dbReference type="Gene3D" id="3.60.140.10">
    <property type="entry name" value="CNF1/YfiH-like putative cysteine hydrolases"/>
    <property type="match status" value="1"/>
</dbReference>
<evidence type="ECO:0000256" key="10">
    <source>
        <dbReference type="ARBA" id="ARBA00048968"/>
    </source>
</evidence>
<dbReference type="RefSeq" id="WP_205305939.1">
    <property type="nucleotide sequence ID" value="NZ_BAAAVF010000005.1"/>
</dbReference>
<keyword evidence="7" id="KW-0862">Zinc</keyword>
<dbReference type="EMBL" id="JAFBBO010000001">
    <property type="protein sequence ID" value="MBM7477714.1"/>
    <property type="molecule type" value="Genomic_DNA"/>
</dbReference>
<keyword evidence="6" id="KW-0378">Hydrolase</keyword>
<organism evidence="12 13">
    <name type="scientific">Oerskovia jenensis</name>
    <dbReference type="NCBI Taxonomy" id="162169"/>
    <lineage>
        <taxon>Bacteria</taxon>
        <taxon>Bacillati</taxon>
        <taxon>Actinomycetota</taxon>
        <taxon>Actinomycetes</taxon>
        <taxon>Micrococcales</taxon>
        <taxon>Cellulomonadaceae</taxon>
        <taxon>Oerskovia</taxon>
    </lineage>
</organism>
<dbReference type="CDD" id="cd16833">
    <property type="entry name" value="YfiH"/>
    <property type="match status" value="1"/>
</dbReference>
<keyword evidence="5" id="KW-0479">Metal-binding</keyword>
<comment type="catalytic activity">
    <reaction evidence="11">
        <text>S-methyl-5'-thioadenosine + phosphate = 5-(methylsulfanyl)-alpha-D-ribose 1-phosphate + adenine</text>
        <dbReference type="Rhea" id="RHEA:11852"/>
        <dbReference type="ChEBI" id="CHEBI:16708"/>
        <dbReference type="ChEBI" id="CHEBI:17509"/>
        <dbReference type="ChEBI" id="CHEBI:43474"/>
        <dbReference type="ChEBI" id="CHEBI:58533"/>
        <dbReference type="EC" id="2.4.2.28"/>
    </reaction>
    <physiologicalReaction direction="left-to-right" evidence="11">
        <dbReference type="Rhea" id="RHEA:11853"/>
    </physiologicalReaction>
</comment>
<comment type="function">
    <text evidence="2">Purine nucleoside enzyme that catalyzes the phosphorolysis of adenosine and inosine nucleosides, yielding D-ribose 1-phosphate and the respective free bases, adenine and hypoxanthine. Also catalyzes the phosphorolysis of S-methyl-5'-thioadenosine into adenine and S-methyl-5-thio-alpha-D-ribose 1-phosphate. Also has adenosine deaminase activity.</text>
</comment>
<sequence>MLDPALPAPPVLEVDLGPGVRAAFTGRTGGTSPAPWSGLNLGLGVGDDAGRVLAHRESVGRWLAAPLVFGTQVHGAGVRVLSRDDRAARLEHGEGAATCGEHDALVTAQAGLGLGVLVADCVPVLLADPGARVVGVVHAGRAGLLAGVVGAALGALLAQGARADRVRAVVGPSACGRCYEVPARMREEVAAVRPGTRSTTSWGTPALDLPAGVVAELRAAGVQEITTTDVCTLEDERFYSHRLASRDGRTTGRFAGVVALERAGARP</sequence>
<keyword evidence="4" id="KW-0808">Transferase</keyword>
<evidence type="ECO:0000256" key="1">
    <source>
        <dbReference type="ARBA" id="ARBA00000553"/>
    </source>
</evidence>
<evidence type="ECO:0000256" key="8">
    <source>
        <dbReference type="ARBA" id="ARBA00023008"/>
    </source>
</evidence>
<dbReference type="InterPro" id="IPR038371">
    <property type="entry name" value="Cu_polyphenol_OxRdtase_sf"/>
</dbReference>
<dbReference type="SUPFAM" id="SSF64438">
    <property type="entry name" value="CNF1/YfiH-like putative cysteine hydrolases"/>
    <property type="match status" value="1"/>
</dbReference>
<comment type="catalytic activity">
    <reaction evidence="1">
        <text>inosine + phosphate = alpha-D-ribose 1-phosphate + hypoxanthine</text>
        <dbReference type="Rhea" id="RHEA:27646"/>
        <dbReference type="ChEBI" id="CHEBI:17368"/>
        <dbReference type="ChEBI" id="CHEBI:17596"/>
        <dbReference type="ChEBI" id="CHEBI:43474"/>
        <dbReference type="ChEBI" id="CHEBI:57720"/>
        <dbReference type="EC" id="2.4.2.1"/>
    </reaction>
    <physiologicalReaction direction="left-to-right" evidence="1">
        <dbReference type="Rhea" id="RHEA:27647"/>
    </physiologicalReaction>
</comment>
<evidence type="ECO:0000313" key="12">
    <source>
        <dbReference type="EMBL" id="MBM7477714.1"/>
    </source>
</evidence>
<evidence type="ECO:0000256" key="11">
    <source>
        <dbReference type="ARBA" id="ARBA00049893"/>
    </source>
</evidence>
<evidence type="ECO:0000256" key="6">
    <source>
        <dbReference type="ARBA" id="ARBA00022801"/>
    </source>
</evidence>
<dbReference type="Proteomes" id="UP000698059">
    <property type="component" value="Unassembled WGS sequence"/>
</dbReference>
<keyword evidence="13" id="KW-1185">Reference proteome</keyword>
<keyword evidence="8" id="KW-0186">Copper</keyword>
<reference evidence="12 13" key="1">
    <citation type="submission" date="2021-01" db="EMBL/GenBank/DDBJ databases">
        <title>Sequencing the genomes of 1000 actinobacteria strains.</title>
        <authorList>
            <person name="Klenk H.-P."/>
        </authorList>
    </citation>
    <scope>NUCLEOTIDE SEQUENCE [LARGE SCALE GENOMIC DNA]</scope>
    <source>
        <strain evidence="12 13">DSM 46000</strain>
    </source>
</reference>
<gene>
    <name evidence="12" type="ORF">JOD49_000634</name>
</gene>
<evidence type="ECO:0000256" key="2">
    <source>
        <dbReference type="ARBA" id="ARBA00003215"/>
    </source>
</evidence>
<evidence type="ECO:0000256" key="9">
    <source>
        <dbReference type="ARBA" id="ARBA00047989"/>
    </source>
</evidence>
<comment type="catalytic activity">
    <reaction evidence="9">
        <text>adenosine + H2O + H(+) = inosine + NH4(+)</text>
        <dbReference type="Rhea" id="RHEA:24408"/>
        <dbReference type="ChEBI" id="CHEBI:15377"/>
        <dbReference type="ChEBI" id="CHEBI:15378"/>
        <dbReference type="ChEBI" id="CHEBI:16335"/>
        <dbReference type="ChEBI" id="CHEBI:17596"/>
        <dbReference type="ChEBI" id="CHEBI:28938"/>
        <dbReference type="EC" id="3.5.4.4"/>
    </reaction>
    <physiologicalReaction direction="left-to-right" evidence="9">
        <dbReference type="Rhea" id="RHEA:24409"/>
    </physiologicalReaction>
</comment>
<protein>
    <submittedName>
        <fullName evidence="12">YfiH family protein</fullName>
    </submittedName>
</protein>
<comment type="catalytic activity">
    <reaction evidence="10">
        <text>adenosine + phosphate = alpha-D-ribose 1-phosphate + adenine</text>
        <dbReference type="Rhea" id="RHEA:27642"/>
        <dbReference type="ChEBI" id="CHEBI:16335"/>
        <dbReference type="ChEBI" id="CHEBI:16708"/>
        <dbReference type="ChEBI" id="CHEBI:43474"/>
        <dbReference type="ChEBI" id="CHEBI:57720"/>
        <dbReference type="EC" id="2.4.2.1"/>
    </reaction>
    <physiologicalReaction direction="left-to-right" evidence="10">
        <dbReference type="Rhea" id="RHEA:27643"/>
    </physiologicalReaction>
</comment>
<accession>A0ABS2LBB4</accession>
<dbReference type="Pfam" id="PF02578">
    <property type="entry name" value="Cu-oxidase_4"/>
    <property type="match status" value="1"/>
</dbReference>
<evidence type="ECO:0000313" key="13">
    <source>
        <dbReference type="Proteomes" id="UP000698059"/>
    </source>
</evidence>
<dbReference type="InterPro" id="IPR003730">
    <property type="entry name" value="Cu_polyphenol_OxRdtase"/>
</dbReference>
<comment type="caution">
    <text evidence="12">The sequence shown here is derived from an EMBL/GenBank/DDBJ whole genome shotgun (WGS) entry which is preliminary data.</text>
</comment>